<evidence type="ECO:0000313" key="2">
    <source>
        <dbReference type="Proteomes" id="UP001189429"/>
    </source>
</evidence>
<organism evidence="1 2">
    <name type="scientific">Prorocentrum cordatum</name>
    <dbReference type="NCBI Taxonomy" id="2364126"/>
    <lineage>
        <taxon>Eukaryota</taxon>
        <taxon>Sar</taxon>
        <taxon>Alveolata</taxon>
        <taxon>Dinophyceae</taxon>
        <taxon>Prorocentrales</taxon>
        <taxon>Prorocentraceae</taxon>
        <taxon>Prorocentrum</taxon>
    </lineage>
</organism>
<evidence type="ECO:0000313" key="1">
    <source>
        <dbReference type="EMBL" id="CAK0852355.1"/>
    </source>
</evidence>
<gene>
    <name evidence="1" type="ORF">PCOR1329_LOCUS44181</name>
</gene>
<reference evidence="1" key="1">
    <citation type="submission" date="2023-10" db="EMBL/GenBank/DDBJ databases">
        <authorList>
            <person name="Chen Y."/>
            <person name="Shah S."/>
            <person name="Dougan E. K."/>
            <person name="Thang M."/>
            <person name="Chan C."/>
        </authorList>
    </citation>
    <scope>NUCLEOTIDE SEQUENCE [LARGE SCALE GENOMIC DNA]</scope>
</reference>
<sequence>MSGAGPRCGQAWARRSAATLARRLRRERALERDGATATAAAAAAVAVLAPPTDLAAALEDRLVSLGRALLLHHRADVALGRHMHRLGDALRAVAKTLDVDTDFVHRGMEIKSDGDKARHQPLLAATPSAAVDCVVEICVADVVASTVKVDTAGLPHGSVLRAEAPVFVPLGLLGAIAPDYCEDQVPIQLDTVAPFVQEGQATECETGFHEESCDDAELDVTIEEDGDATACTAEPPPPAAACSAAATALVRFLALIFKVSLTLKGFAELFISPLVFQVLLIRMGPGHVGDDHTGSQEFADGDAHLKRAAARLADTVAEAARLARAAAVSSRPALGSEGPAATWPLLERQDRQADAVLAAKIGDHTELKQDFKNVVTDANETCWQEMVEVIRGHAISTTLPDGSRRTYQQPRGMRHAALC</sequence>
<dbReference type="Proteomes" id="UP001189429">
    <property type="component" value="Unassembled WGS sequence"/>
</dbReference>
<accession>A0ABN9U0S3</accession>
<dbReference type="EMBL" id="CAUYUJ010015306">
    <property type="protein sequence ID" value="CAK0852355.1"/>
    <property type="molecule type" value="Genomic_DNA"/>
</dbReference>
<keyword evidence="2" id="KW-1185">Reference proteome</keyword>
<name>A0ABN9U0S3_9DINO</name>
<proteinExistence type="predicted"/>
<comment type="caution">
    <text evidence="1">The sequence shown here is derived from an EMBL/GenBank/DDBJ whole genome shotgun (WGS) entry which is preliminary data.</text>
</comment>
<protein>
    <submittedName>
        <fullName evidence="1">Uncharacterized protein</fullName>
    </submittedName>
</protein>